<gene>
    <name evidence="1" type="primary">WBGene00109101</name>
</gene>
<proteinExistence type="predicted"/>
<accession>A0A8R1YCZ5</accession>
<keyword evidence="2" id="KW-1185">Reference proteome</keyword>
<dbReference type="AlphaFoldDB" id="A0A2A6BJY7"/>
<organism evidence="1 2">
    <name type="scientific">Pristionchus pacificus</name>
    <name type="common">Parasitic nematode worm</name>
    <dbReference type="NCBI Taxonomy" id="54126"/>
    <lineage>
        <taxon>Eukaryota</taxon>
        <taxon>Metazoa</taxon>
        <taxon>Ecdysozoa</taxon>
        <taxon>Nematoda</taxon>
        <taxon>Chromadorea</taxon>
        <taxon>Rhabditida</taxon>
        <taxon>Rhabditina</taxon>
        <taxon>Diplogasteromorpha</taxon>
        <taxon>Diplogasteroidea</taxon>
        <taxon>Neodiplogasteridae</taxon>
        <taxon>Pristionchus</taxon>
    </lineage>
</organism>
<reference evidence="2" key="1">
    <citation type="journal article" date="2008" name="Nat. Genet.">
        <title>The Pristionchus pacificus genome provides a unique perspective on nematode lifestyle and parasitism.</title>
        <authorList>
            <person name="Dieterich C."/>
            <person name="Clifton S.W."/>
            <person name="Schuster L.N."/>
            <person name="Chinwalla A."/>
            <person name="Delehaunty K."/>
            <person name="Dinkelacker I."/>
            <person name="Fulton L."/>
            <person name="Fulton R."/>
            <person name="Godfrey J."/>
            <person name="Minx P."/>
            <person name="Mitreva M."/>
            <person name="Roeseler W."/>
            <person name="Tian H."/>
            <person name="Witte H."/>
            <person name="Yang S.P."/>
            <person name="Wilson R.K."/>
            <person name="Sommer R.J."/>
        </authorList>
    </citation>
    <scope>NUCLEOTIDE SEQUENCE [LARGE SCALE GENOMIC DNA]</scope>
    <source>
        <strain evidence="2">PS312</strain>
    </source>
</reference>
<dbReference type="Proteomes" id="UP000005239">
    <property type="component" value="Unassembled WGS sequence"/>
</dbReference>
<sequence length="282" mass="30727">QGDPSPRRIHYPSKEQYEEILAVCNARRPAPPVPTPVPLDAVIALETVPHPPGTPKRQEQTAIQLAAVHQNGTAVAVPNSAMAPQHISSRKSRGNGNSGRRTTQSTPAQVNRYFPYSVSYPNIPPMASTPFWIPPNNHNLQVHPLLETTPIPEWITNKSIAELMEILKAKQRNAQMPRNPAQMPQITSSMHNQARFSISTLISNDLGDMQVLNISAALNPSSSAFVPYGQMRVQQFAPIVSVQNTKNVDTSFVNLLSSISQGGQVAPSAQNGFSSHINKQDG</sequence>
<evidence type="ECO:0000313" key="2">
    <source>
        <dbReference type="Proteomes" id="UP000005239"/>
    </source>
</evidence>
<dbReference type="EnsemblMetazoa" id="PPA19547.1">
    <property type="protein sequence ID" value="PPA19547.1"/>
    <property type="gene ID" value="WBGene00109101"/>
</dbReference>
<evidence type="ECO:0000313" key="1">
    <source>
        <dbReference type="EnsemblMetazoa" id="PPA19547.1"/>
    </source>
</evidence>
<name>A0A2A6BJY7_PRIPA</name>
<reference evidence="1" key="2">
    <citation type="submission" date="2022-06" db="UniProtKB">
        <authorList>
            <consortium name="EnsemblMetazoa"/>
        </authorList>
    </citation>
    <scope>IDENTIFICATION</scope>
    <source>
        <strain evidence="1">PS312</strain>
    </source>
</reference>
<accession>A0A2A6BJY7</accession>
<protein>
    <submittedName>
        <fullName evidence="1">Uncharacterized protein</fullName>
    </submittedName>
</protein>